<gene>
    <name evidence="2" type="ORF">IQ13_3510</name>
</gene>
<dbReference type="PANTHER" id="PTHR47786:SF2">
    <property type="entry name" value="GLYCOSYL HYDROLASE FAMILY 13 CATALYTIC DOMAIN-CONTAINING PROTEIN"/>
    <property type="match status" value="1"/>
</dbReference>
<comment type="caution">
    <text evidence="2">The sequence shown here is derived from an EMBL/GenBank/DDBJ whole genome shotgun (WGS) entry which is preliminary data.</text>
</comment>
<sequence>MTTMPAEFKPAEWVHSSNIYEVNLRQYTKEGTFASFATHLPRLKDMGVEIIWFMPVTPISVKNRKGTLGSYYACSSYVATNPEFGTINEFKTLVQQIHALGMKVIIDWVANHTGWDHEWTISNPEYYTQDHEGNFKPPVENWEDVIHLNFYNPALRAAMIDAMKFWVTDCGIDGFRCDMAMLVPVDFWAEARRALDQFRPLFWLGEFDQWNDEPFAHVFDVSYTWHWMHVSEEFYKYKKPVVELDKALDGYKHRNPVTHLQSFFTSNHDENSWNGSEYEKYGNMALPLAVFSCTWAGVPLIYSGQELPNNNRLAFFDKDEIEWTDKPRLHTFYQQLLQLRKQHAVFAGKNNAAITWRIATTQPEQVFCFVRKNGDAELLVLLNFSDQPVRIFLHDMRVRGNFTELFSGKSYNSADEFALERWGYLVLQKA</sequence>
<dbReference type="CDD" id="cd11313">
    <property type="entry name" value="AmyAc_arch_bac_AmyA"/>
    <property type="match status" value="1"/>
</dbReference>
<evidence type="ECO:0000313" key="3">
    <source>
        <dbReference type="Proteomes" id="UP000316167"/>
    </source>
</evidence>
<dbReference type="SUPFAM" id="SSF51445">
    <property type="entry name" value="(Trans)glycosidases"/>
    <property type="match status" value="1"/>
</dbReference>
<dbReference type="SMART" id="SM00642">
    <property type="entry name" value="Aamy"/>
    <property type="match status" value="1"/>
</dbReference>
<dbReference type="GO" id="GO:0005975">
    <property type="term" value="P:carbohydrate metabolic process"/>
    <property type="evidence" value="ECO:0007669"/>
    <property type="project" value="InterPro"/>
</dbReference>
<evidence type="ECO:0000313" key="2">
    <source>
        <dbReference type="EMBL" id="TWI79111.1"/>
    </source>
</evidence>
<keyword evidence="2" id="KW-0326">Glycosidase</keyword>
<dbReference type="InterPro" id="IPR013780">
    <property type="entry name" value="Glyco_hydro_b"/>
</dbReference>
<dbReference type="PANTHER" id="PTHR47786">
    <property type="entry name" value="ALPHA-1,4-GLUCAN:MALTOSE-1-PHOSPHATE MALTOSYLTRANSFERASE"/>
    <property type="match status" value="1"/>
</dbReference>
<dbReference type="InterPro" id="IPR017853">
    <property type="entry name" value="GH"/>
</dbReference>
<accession>A0A562SCP2</accession>
<dbReference type="GO" id="GO:0016798">
    <property type="term" value="F:hydrolase activity, acting on glycosyl bonds"/>
    <property type="evidence" value="ECO:0007669"/>
    <property type="project" value="UniProtKB-KW"/>
</dbReference>
<dbReference type="SUPFAM" id="SSF51011">
    <property type="entry name" value="Glycosyl hydrolase domain"/>
    <property type="match status" value="1"/>
</dbReference>
<dbReference type="EMBL" id="VLLE01000006">
    <property type="protein sequence ID" value="TWI79111.1"/>
    <property type="molecule type" value="Genomic_DNA"/>
</dbReference>
<dbReference type="InterPro" id="IPR006047">
    <property type="entry name" value="GH13_cat_dom"/>
</dbReference>
<dbReference type="Pfam" id="PF00128">
    <property type="entry name" value="Alpha-amylase"/>
    <property type="match status" value="2"/>
</dbReference>
<keyword evidence="2" id="KW-0378">Hydrolase</keyword>
<dbReference type="Pfam" id="PF16657">
    <property type="entry name" value="Malt_amylase_C"/>
    <property type="match status" value="1"/>
</dbReference>
<evidence type="ECO:0000259" key="1">
    <source>
        <dbReference type="SMART" id="SM00642"/>
    </source>
</evidence>
<dbReference type="Gene3D" id="2.60.40.1180">
    <property type="entry name" value="Golgi alpha-mannosidase II"/>
    <property type="match status" value="1"/>
</dbReference>
<organism evidence="2 3">
    <name type="scientific">Lacibacter cauensis</name>
    <dbReference type="NCBI Taxonomy" id="510947"/>
    <lineage>
        <taxon>Bacteria</taxon>
        <taxon>Pseudomonadati</taxon>
        <taxon>Bacteroidota</taxon>
        <taxon>Chitinophagia</taxon>
        <taxon>Chitinophagales</taxon>
        <taxon>Chitinophagaceae</taxon>
        <taxon>Lacibacter</taxon>
    </lineage>
</organism>
<feature type="domain" description="Glycosyl hydrolase family 13 catalytic" evidence="1">
    <location>
        <begin position="30"/>
        <end position="340"/>
    </location>
</feature>
<dbReference type="Proteomes" id="UP000316167">
    <property type="component" value="Unassembled WGS sequence"/>
</dbReference>
<dbReference type="AlphaFoldDB" id="A0A562SCP2"/>
<name>A0A562SCP2_9BACT</name>
<keyword evidence="3" id="KW-1185">Reference proteome</keyword>
<dbReference type="Gene3D" id="3.20.20.80">
    <property type="entry name" value="Glycosidases"/>
    <property type="match status" value="1"/>
</dbReference>
<dbReference type="InterPro" id="IPR032091">
    <property type="entry name" value="Malt_amylase-like_C"/>
</dbReference>
<protein>
    <submittedName>
        <fullName evidence="2">Glycosidase</fullName>
    </submittedName>
</protein>
<reference evidence="2 3" key="1">
    <citation type="journal article" date="2015" name="Stand. Genomic Sci.">
        <title>Genomic Encyclopedia of Bacterial and Archaeal Type Strains, Phase III: the genomes of soil and plant-associated and newly described type strains.</title>
        <authorList>
            <person name="Whitman W.B."/>
            <person name="Woyke T."/>
            <person name="Klenk H.P."/>
            <person name="Zhou Y."/>
            <person name="Lilburn T.G."/>
            <person name="Beck B.J."/>
            <person name="De Vos P."/>
            <person name="Vandamme P."/>
            <person name="Eisen J.A."/>
            <person name="Garrity G."/>
            <person name="Hugenholtz P."/>
            <person name="Kyrpides N.C."/>
        </authorList>
    </citation>
    <scope>NUCLEOTIDE SEQUENCE [LARGE SCALE GENOMIC DNA]</scope>
    <source>
        <strain evidence="2 3">CGMCC 1.7271</strain>
    </source>
</reference>
<proteinExistence type="predicted"/>